<evidence type="ECO:0000256" key="2">
    <source>
        <dbReference type="SAM" id="SignalP"/>
    </source>
</evidence>
<dbReference type="AlphaFoldDB" id="A0A0C3FE67"/>
<dbReference type="GO" id="GO:0016702">
    <property type="term" value="F:oxidoreductase activity, acting on single donors with incorporation of molecular oxygen, incorporation of two atoms of oxygen"/>
    <property type="evidence" value="ECO:0007669"/>
    <property type="project" value="InterPro"/>
</dbReference>
<dbReference type="CDD" id="cd03457">
    <property type="entry name" value="intradiol_dioxygenase_like"/>
    <property type="match status" value="1"/>
</dbReference>
<dbReference type="OrthoDB" id="121380at2759"/>
<feature type="region of interest" description="Disordered" evidence="1">
    <location>
        <begin position="177"/>
        <end position="204"/>
    </location>
</feature>
<dbReference type="HOGENOM" id="CLU_027719_1_0_1"/>
<feature type="chain" id="PRO_5002164338" evidence="2">
    <location>
        <begin position="24"/>
        <end position="364"/>
    </location>
</feature>
<keyword evidence="2" id="KW-0732">Signal</keyword>
<name>A0A0C3FE67_PILCF</name>
<dbReference type="PANTHER" id="PTHR34315">
    <property type="match status" value="1"/>
</dbReference>
<accession>A0A0C3FE67</accession>
<evidence type="ECO:0000313" key="4">
    <source>
        <dbReference type="Proteomes" id="UP000054166"/>
    </source>
</evidence>
<evidence type="ECO:0000256" key="1">
    <source>
        <dbReference type="SAM" id="MobiDB-lite"/>
    </source>
</evidence>
<gene>
    <name evidence="3" type="ORF">PILCRDRAFT_454477</name>
</gene>
<reference evidence="3 4" key="1">
    <citation type="submission" date="2014-04" db="EMBL/GenBank/DDBJ databases">
        <authorList>
            <consortium name="DOE Joint Genome Institute"/>
            <person name="Kuo A."/>
            <person name="Tarkka M."/>
            <person name="Buscot F."/>
            <person name="Kohler A."/>
            <person name="Nagy L.G."/>
            <person name="Floudas D."/>
            <person name="Copeland A."/>
            <person name="Barry K.W."/>
            <person name="Cichocki N."/>
            <person name="Veneault-Fourrey C."/>
            <person name="LaButti K."/>
            <person name="Lindquist E.A."/>
            <person name="Lipzen A."/>
            <person name="Lundell T."/>
            <person name="Morin E."/>
            <person name="Murat C."/>
            <person name="Sun H."/>
            <person name="Tunlid A."/>
            <person name="Henrissat B."/>
            <person name="Grigoriev I.V."/>
            <person name="Hibbett D.S."/>
            <person name="Martin F."/>
            <person name="Nordberg H.P."/>
            <person name="Cantor M.N."/>
            <person name="Hua S.X."/>
        </authorList>
    </citation>
    <scope>NUCLEOTIDE SEQUENCE [LARGE SCALE GENOMIC DNA]</scope>
    <source>
        <strain evidence="3 4">F 1598</strain>
    </source>
</reference>
<keyword evidence="4" id="KW-1185">Reference proteome</keyword>
<feature type="signal peptide" evidence="2">
    <location>
        <begin position="1"/>
        <end position="23"/>
    </location>
</feature>
<dbReference type="EMBL" id="KN832993">
    <property type="protein sequence ID" value="KIM82715.1"/>
    <property type="molecule type" value="Genomic_DNA"/>
</dbReference>
<feature type="compositionally biased region" description="Low complexity" evidence="1">
    <location>
        <begin position="177"/>
        <end position="203"/>
    </location>
</feature>
<dbReference type="STRING" id="765440.A0A0C3FE67"/>
<proteinExistence type="predicted"/>
<dbReference type="SUPFAM" id="SSF49482">
    <property type="entry name" value="Aromatic compound dioxygenase"/>
    <property type="match status" value="1"/>
</dbReference>
<dbReference type="Gene3D" id="2.60.130.10">
    <property type="entry name" value="Aromatic compound dioxygenase"/>
    <property type="match status" value="1"/>
</dbReference>
<dbReference type="InterPro" id="IPR015889">
    <property type="entry name" value="Intradiol_dOase_core"/>
</dbReference>
<dbReference type="Proteomes" id="UP000054166">
    <property type="component" value="Unassembled WGS sequence"/>
</dbReference>
<sequence length="364" mass="38654">MLYQRFIATAVAFAAVLSVPANAHPGEVEPILTERQLERRQAATNARHAVARNCNNEIRAFEIKRRAKRSALVHKRHRAGRAVATASATGTANVPTFTALQNTTCVLTPEADEGPYYIHEELLRTDITDGMDGVPLLLDIGVMDVTTCTPLENALVDVWHCNATGIYSGFIASEPSTTDATSSGADSSLSAPNGMPSGSAMPSMGGGGEGIGSSAVTDQETFGRGAYPTNSNGLVEFSTIFPGFYSGRSVHIHTAVLTNYTTNENGTIAQEAGNVRHIGQVFFEESWTELVVATAPYNQETITRITNDEDAIFATENTAGYNATAQLSMVGDQLSDGLLGYVTLGVDPSASYTFASTGYYTGDD</sequence>
<dbReference type="PANTHER" id="PTHR34315:SF1">
    <property type="entry name" value="INTRADIOL RING-CLEAVAGE DIOXYGENASES DOMAIN-CONTAINING PROTEIN-RELATED"/>
    <property type="match status" value="1"/>
</dbReference>
<protein>
    <submittedName>
        <fullName evidence="3">Uncharacterized protein</fullName>
    </submittedName>
</protein>
<reference evidence="4" key="2">
    <citation type="submission" date="2015-01" db="EMBL/GenBank/DDBJ databases">
        <title>Evolutionary Origins and Diversification of the Mycorrhizal Mutualists.</title>
        <authorList>
            <consortium name="DOE Joint Genome Institute"/>
            <consortium name="Mycorrhizal Genomics Consortium"/>
            <person name="Kohler A."/>
            <person name="Kuo A."/>
            <person name="Nagy L.G."/>
            <person name="Floudas D."/>
            <person name="Copeland A."/>
            <person name="Barry K.W."/>
            <person name="Cichocki N."/>
            <person name="Veneault-Fourrey C."/>
            <person name="LaButti K."/>
            <person name="Lindquist E.A."/>
            <person name="Lipzen A."/>
            <person name="Lundell T."/>
            <person name="Morin E."/>
            <person name="Murat C."/>
            <person name="Riley R."/>
            <person name="Ohm R."/>
            <person name="Sun H."/>
            <person name="Tunlid A."/>
            <person name="Henrissat B."/>
            <person name="Grigoriev I.V."/>
            <person name="Hibbett D.S."/>
            <person name="Martin F."/>
        </authorList>
    </citation>
    <scope>NUCLEOTIDE SEQUENCE [LARGE SCALE GENOMIC DNA]</scope>
    <source>
        <strain evidence="4">F 1598</strain>
    </source>
</reference>
<evidence type="ECO:0000313" key="3">
    <source>
        <dbReference type="EMBL" id="KIM82715.1"/>
    </source>
</evidence>
<dbReference type="GO" id="GO:0005506">
    <property type="term" value="F:iron ion binding"/>
    <property type="evidence" value="ECO:0007669"/>
    <property type="project" value="InterPro"/>
</dbReference>
<dbReference type="InParanoid" id="A0A0C3FE67"/>
<organism evidence="3 4">
    <name type="scientific">Piloderma croceum (strain F 1598)</name>
    <dbReference type="NCBI Taxonomy" id="765440"/>
    <lineage>
        <taxon>Eukaryota</taxon>
        <taxon>Fungi</taxon>
        <taxon>Dikarya</taxon>
        <taxon>Basidiomycota</taxon>
        <taxon>Agaricomycotina</taxon>
        <taxon>Agaricomycetes</taxon>
        <taxon>Agaricomycetidae</taxon>
        <taxon>Atheliales</taxon>
        <taxon>Atheliaceae</taxon>
        <taxon>Piloderma</taxon>
    </lineage>
</organism>